<feature type="compositionally biased region" description="Polar residues" evidence="1">
    <location>
        <begin position="132"/>
        <end position="142"/>
    </location>
</feature>
<keyword evidence="4" id="KW-1185">Reference proteome</keyword>
<reference evidence="3" key="1">
    <citation type="journal article" date="2020" name="Mol. Plant Microbe Interact.">
        <title>Genome Sequence of the Biocontrol Agent Coniothyrium minitans strain Conio (IMI 134523).</title>
        <authorList>
            <person name="Patel D."/>
            <person name="Shittu T.A."/>
            <person name="Baroncelli R."/>
            <person name="Muthumeenakshi S."/>
            <person name="Osborne T.H."/>
            <person name="Janganan T.K."/>
            <person name="Sreenivasaprasad S."/>
        </authorList>
    </citation>
    <scope>NUCLEOTIDE SEQUENCE</scope>
    <source>
        <strain evidence="3">Conio</strain>
    </source>
</reference>
<feature type="region of interest" description="Disordered" evidence="1">
    <location>
        <begin position="130"/>
        <end position="251"/>
    </location>
</feature>
<accession>A0A9P6GIK3</accession>
<protein>
    <submittedName>
        <fullName evidence="3">Uncharacterized protein</fullName>
    </submittedName>
</protein>
<evidence type="ECO:0000256" key="2">
    <source>
        <dbReference type="SAM" id="SignalP"/>
    </source>
</evidence>
<dbReference type="AlphaFoldDB" id="A0A9P6GIK3"/>
<feature type="compositionally biased region" description="Polar residues" evidence="1">
    <location>
        <begin position="188"/>
        <end position="212"/>
    </location>
</feature>
<feature type="signal peptide" evidence="2">
    <location>
        <begin position="1"/>
        <end position="21"/>
    </location>
</feature>
<feature type="region of interest" description="Disordered" evidence="1">
    <location>
        <begin position="41"/>
        <end position="95"/>
    </location>
</feature>
<sequence>MASRTVLFSLGLLLLSARATGATPRAEDVVFKAYGEGYGYQSDTSPSPSLEPAAAATPDGGYGYGPGISSPDSTPTLPPITTPTPYAPSSSPTCTNSTANVTIPWSTATPSASHTCHNTTITSTIYASISTPSVSPTRNCSKTTTTVTIPWPGTGTGYTPSGANGGWNGTTTHFAPTQGTNPPPSPTPVDSKSTFELPGTSSEAVQSSNTVQDGGETPTPTPAPEPAPSGNTLPAPPASTTGPEEPLFTGGAARYGSEVGLAVAVGALVACW</sequence>
<name>A0A9P6GIK3_9PLEO</name>
<feature type="chain" id="PRO_5040299725" evidence="2">
    <location>
        <begin position="22"/>
        <end position="272"/>
    </location>
</feature>
<feature type="compositionally biased region" description="Low complexity" evidence="1">
    <location>
        <begin position="45"/>
        <end position="59"/>
    </location>
</feature>
<evidence type="ECO:0000256" key="1">
    <source>
        <dbReference type="SAM" id="MobiDB-lite"/>
    </source>
</evidence>
<dbReference type="Proteomes" id="UP000756921">
    <property type="component" value="Unassembled WGS sequence"/>
</dbReference>
<dbReference type="EMBL" id="WJXW01000006">
    <property type="protein sequence ID" value="KAF9735645.1"/>
    <property type="molecule type" value="Genomic_DNA"/>
</dbReference>
<proteinExistence type="predicted"/>
<dbReference type="OrthoDB" id="3801089at2759"/>
<keyword evidence="2" id="KW-0732">Signal</keyword>
<feature type="compositionally biased region" description="Pro residues" evidence="1">
    <location>
        <begin position="76"/>
        <end position="86"/>
    </location>
</feature>
<evidence type="ECO:0000313" key="4">
    <source>
        <dbReference type="Proteomes" id="UP000756921"/>
    </source>
</evidence>
<evidence type="ECO:0000313" key="3">
    <source>
        <dbReference type="EMBL" id="KAF9735645.1"/>
    </source>
</evidence>
<gene>
    <name evidence="3" type="ORF">PMIN01_07050</name>
</gene>
<comment type="caution">
    <text evidence="3">The sequence shown here is derived from an EMBL/GenBank/DDBJ whole genome shotgun (WGS) entry which is preliminary data.</text>
</comment>
<feature type="compositionally biased region" description="Polar residues" evidence="1">
    <location>
        <begin position="169"/>
        <end position="180"/>
    </location>
</feature>
<organism evidence="3 4">
    <name type="scientific">Paraphaeosphaeria minitans</name>
    <dbReference type="NCBI Taxonomy" id="565426"/>
    <lineage>
        <taxon>Eukaryota</taxon>
        <taxon>Fungi</taxon>
        <taxon>Dikarya</taxon>
        <taxon>Ascomycota</taxon>
        <taxon>Pezizomycotina</taxon>
        <taxon>Dothideomycetes</taxon>
        <taxon>Pleosporomycetidae</taxon>
        <taxon>Pleosporales</taxon>
        <taxon>Massarineae</taxon>
        <taxon>Didymosphaeriaceae</taxon>
        <taxon>Paraphaeosphaeria</taxon>
    </lineage>
</organism>
<feature type="compositionally biased region" description="Low complexity" evidence="1">
    <location>
        <begin position="143"/>
        <end position="153"/>
    </location>
</feature>